<accession>A0AA49JTC4</accession>
<feature type="domain" description="PPM-type phosphatase" evidence="1">
    <location>
        <begin position="15"/>
        <end position="277"/>
    </location>
</feature>
<dbReference type="Proteomes" id="UP001229955">
    <property type="component" value="Chromosome"/>
</dbReference>
<dbReference type="EMBL" id="CP130612">
    <property type="protein sequence ID" value="WKW11540.1"/>
    <property type="molecule type" value="Genomic_DNA"/>
</dbReference>
<dbReference type="EMBL" id="CP130613">
    <property type="protein sequence ID" value="WKW14450.1"/>
    <property type="molecule type" value="Genomic_DNA"/>
</dbReference>
<dbReference type="InterPro" id="IPR001932">
    <property type="entry name" value="PPM-type_phosphatase-like_dom"/>
</dbReference>
<dbReference type="PANTHER" id="PTHR47992">
    <property type="entry name" value="PROTEIN PHOSPHATASE"/>
    <property type="match status" value="1"/>
</dbReference>
<dbReference type="SUPFAM" id="SSF81606">
    <property type="entry name" value="PP2C-like"/>
    <property type="match status" value="1"/>
</dbReference>
<organism evidence="2">
    <name type="scientific">Pseudogemmatithrix spongiicola</name>
    <dbReference type="NCBI Taxonomy" id="3062599"/>
    <lineage>
        <taxon>Bacteria</taxon>
        <taxon>Pseudomonadati</taxon>
        <taxon>Gemmatimonadota</taxon>
        <taxon>Gemmatimonadia</taxon>
        <taxon>Gemmatimonadales</taxon>
        <taxon>Gemmatimonadaceae</taxon>
        <taxon>Pseudogemmatithrix</taxon>
    </lineage>
</organism>
<name>A0AA49JTC4_9BACT</name>
<evidence type="ECO:0000313" key="4">
    <source>
        <dbReference type="Proteomes" id="UP001229955"/>
    </source>
</evidence>
<proteinExistence type="predicted"/>
<dbReference type="SMART" id="SM00331">
    <property type="entry name" value="PP2C_SIG"/>
    <property type="match status" value="1"/>
</dbReference>
<evidence type="ECO:0000259" key="1">
    <source>
        <dbReference type="PROSITE" id="PS51746"/>
    </source>
</evidence>
<accession>A0AA49JYZ1</accession>
<dbReference type="InterPro" id="IPR036457">
    <property type="entry name" value="PPM-type-like_dom_sf"/>
</dbReference>
<protein>
    <submittedName>
        <fullName evidence="2">Protein phosphatase 2C domain-containing protein</fullName>
    </submittedName>
</protein>
<dbReference type="GO" id="GO:0004722">
    <property type="term" value="F:protein serine/threonine phosphatase activity"/>
    <property type="evidence" value="ECO:0007669"/>
    <property type="project" value="InterPro"/>
</dbReference>
<sequence length="284" mass="30545">MTQAPRKPFDDEIDVYGLTHPGKVRPVNEDHFLLAAIHKRIRVLSTSLSIEAVTAREDRLAFVAMVADGVGGLESGEEASATALEAVLHYLGESTDCYYRAEAGTDEFERELVAAAMRAHQAVKDRAAADGHGQMATTLTIYMGVWPTYYLVQVGDSRYYLYRDGTLTQVSRDQTVAQDLVDRGVLTAEAAQKTKLAHVLSSAIGGDEATPVVTRLRSEWGTAHLMCSDGLTKHVSDARIAEVLGSMTSAKQAAEQLLQEALDGGGSDNITIVVGRTAPKPGRG</sequence>
<evidence type="ECO:0000313" key="2">
    <source>
        <dbReference type="EMBL" id="WKW11540.1"/>
    </source>
</evidence>
<dbReference type="SMART" id="SM00332">
    <property type="entry name" value="PP2Cc"/>
    <property type="match status" value="1"/>
</dbReference>
<dbReference type="Pfam" id="PF13672">
    <property type="entry name" value="PP2C_2"/>
    <property type="match status" value="1"/>
</dbReference>
<dbReference type="CDD" id="cd00143">
    <property type="entry name" value="PP2Cc"/>
    <property type="match status" value="1"/>
</dbReference>
<dbReference type="PROSITE" id="PS51746">
    <property type="entry name" value="PPM_2"/>
    <property type="match status" value="1"/>
</dbReference>
<keyword evidence="4" id="KW-1185">Reference proteome</keyword>
<dbReference type="RefSeq" id="WP_367887239.1">
    <property type="nucleotide sequence ID" value="NZ_CP130612.1"/>
</dbReference>
<evidence type="ECO:0000313" key="3">
    <source>
        <dbReference type="EMBL" id="WKW14450.1"/>
    </source>
</evidence>
<reference evidence="2" key="1">
    <citation type="submission" date="2023-07" db="EMBL/GenBank/DDBJ databases">
        <authorList>
            <person name="Haufschild T."/>
            <person name="Kallscheuer N."/>
            <person name="Hammer J."/>
            <person name="Kohn T."/>
            <person name="Kabuu M."/>
            <person name="Jogler M."/>
            <person name="Wohfarth N."/>
            <person name="Heuer A."/>
            <person name="Rohde M."/>
            <person name="van Teeseling M.C.F."/>
            <person name="Jogler C."/>
        </authorList>
    </citation>
    <scope>NUCLEOTIDE SEQUENCE</scope>
    <source>
        <strain evidence="2">Strain 138</strain>
        <strain evidence="3">Strain 318</strain>
    </source>
</reference>
<gene>
    <name evidence="2" type="ORF">Strain138_000795</name>
    <name evidence="3" type="ORF">Strain318_000795</name>
</gene>
<dbReference type="InterPro" id="IPR015655">
    <property type="entry name" value="PP2C"/>
</dbReference>
<dbReference type="AlphaFoldDB" id="A0AA49JTC4"/>
<dbReference type="Gene3D" id="3.60.40.10">
    <property type="entry name" value="PPM-type phosphatase domain"/>
    <property type="match status" value="1"/>
</dbReference>
<dbReference type="KEGG" id="pspc:Strain318_000795"/>